<dbReference type="EMBL" id="QUTD01004622">
    <property type="protein sequence ID" value="RHY66967.1"/>
    <property type="molecule type" value="Genomic_DNA"/>
</dbReference>
<dbReference type="Proteomes" id="UP000265427">
    <property type="component" value="Unassembled WGS sequence"/>
</dbReference>
<dbReference type="EMBL" id="QUTE01018520">
    <property type="protein sequence ID" value="RHY89432.1"/>
    <property type="molecule type" value="Genomic_DNA"/>
</dbReference>
<evidence type="ECO:0000313" key="9">
    <source>
        <dbReference type="Proteomes" id="UP000265427"/>
    </source>
</evidence>
<dbReference type="AlphaFoldDB" id="A0A397AQ12"/>
<evidence type="ECO:0000313" key="7">
    <source>
        <dbReference type="EMBL" id="RHY89432.1"/>
    </source>
</evidence>
<dbReference type="EMBL" id="QUTC01003557">
    <property type="protein sequence ID" value="RHY69399.1"/>
    <property type="molecule type" value="Genomic_DNA"/>
</dbReference>
<dbReference type="EMBL" id="QUSZ01005263">
    <property type="protein sequence ID" value="RHY10471.1"/>
    <property type="molecule type" value="Genomic_DNA"/>
</dbReference>
<evidence type="ECO:0000313" key="12">
    <source>
        <dbReference type="Proteomes" id="UP000266239"/>
    </source>
</evidence>
<evidence type="ECO:0000313" key="14">
    <source>
        <dbReference type="Proteomes" id="UP000286510"/>
    </source>
</evidence>
<dbReference type="Proteomes" id="UP000286510">
    <property type="component" value="Unassembled WGS sequence"/>
</dbReference>
<evidence type="ECO:0000313" key="13">
    <source>
        <dbReference type="Proteomes" id="UP000266643"/>
    </source>
</evidence>
<reference evidence="9 10" key="1">
    <citation type="submission" date="2018-08" db="EMBL/GenBank/DDBJ databases">
        <title>Aphanomyces genome sequencing and annotation.</title>
        <authorList>
            <person name="Minardi D."/>
            <person name="Oidtmann B."/>
            <person name="Van Der Giezen M."/>
            <person name="Studholme D.J."/>
        </authorList>
    </citation>
    <scope>NUCLEOTIDE SEQUENCE [LARGE SCALE GENOMIC DNA]</scope>
    <source>
        <strain evidence="7 11">197901</strain>
        <strain evidence="5 13">D2</strain>
        <strain evidence="8 14">FDL457</strain>
        <strain evidence="4 9">Kv</strain>
        <strain evidence="6 10">SA</strain>
        <strain evidence="3 12">Yx</strain>
    </source>
</reference>
<dbReference type="Proteomes" id="UP000266196">
    <property type="component" value="Unassembled WGS sequence"/>
</dbReference>
<dbReference type="EMBL" id="QUTF01010349">
    <property type="protein sequence ID" value="RHZ32403.1"/>
    <property type="molecule type" value="Genomic_DNA"/>
</dbReference>
<feature type="compositionally biased region" description="Polar residues" evidence="1">
    <location>
        <begin position="113"/>
        <end position="124"/>
    </location>
</feature>
<evidence type="ECO:0000313" key="5">
    <source>
        <dbReference type="EMBL" id="RHY66967.1"/>
    </source>
</evidence>
<feature type="region of interest" description="Disordered" evidence="1">
    <location>
        <begin position="54"/>
        <end position="137"/>
    </location>
</feature>
<gene>
    <name evidence="3" type="ORF">DYB25_010957</name>
    <name evidence="8" type="ORF">DYB26_015700</name>
    <name evidence="5" type="ORF">DYB30_007553</name>
    <name evidence="7" type="ORF">DYB31_016085</name>
    <name evidence="4" type="ORF">DYB36_004372</name>
    <name evidence="6" type="ORF">DYB38_008894</name>
</gene>
<name>A0A397AQ12_APHAT</name>
<evidence type="ECO:0000313" key="8">
    <source>
        <dbReference type="EMBL" id="RHZ32403.1"/>
    </source>
</evidence>
<dbReference type="Proteomes" id="UP000265716">
    <property type="component" value="Unassembled WGS sequence"/>
</dbReference>
<accession>A0A397AQ12</accession>
<evidence type="ECO:0000256" key="2">
    <source>
        <dbReference type="SAM" id="SignalP"/>
    </source>
</evidence>
<evidence type="ECO:0000313" key="10">
    <source>
        <dbReference type="Proteomes" id="UP000265716"/>
    </source>
</evidence>
<evidence type="ECO:0000313" key="6">
    <source>
        <dbReference type="EMBL" id="RHY69399.1"/>
    </source>
</evidence>
<dbReference type="EMBL" id="QUTA01006702">
    <property type="protein sequence ID" value="RHY09963.1"/>
    <property type="molecule type" value="Genomic_DNA"/>
</dbReference>
<proteinExistence type="predicted"/>
<dbReference type="Proteomes" id="UP000266643">
    <property type="component" value="Unassembled WGS sequence"/>
</dbReference>
<sequence length="158" mass="16434">MKTSFVTAALAVAVCLLSNAPVTSAGVSLRGDSYADTSSQVAAYERHLAAQVAMKAATTTKKPKPTKKPKTTKKTRVKKPKTTKKPKAKKPKTTKKPRAKSANKKNAVPKPSTPATTSSVTNLAKSAKKDEVKPAKNGAAGFALLSTGMVLAMAVSLV</sequence>
<evidence type="ECO:0000313" key="4">
    <source>
        <dbReference type="EMBL" id="RHY10471.1"/>
    </source>
</evidence>
<feature type="signal peptide" evidence="2">
    <location>
        <begin position="1"/>
        <end position="25"/>
    </location>
</feature>
<feature type="chain" id="PRO_5036074299" evidence="2">
    <location>
        <begin position="26"/>
        <end position="158"/>
    </location>
</feature>
<organism evidence="3 12">
    <name type="scientific">Aphanomyces astaci</name>
    <name type="common">Crayfish plague agent</name>
    <dbReference type="NCBI Taxonomy" id="112090"/>
    <lineage>
        <taxon>Eukaryota</taxon>
        <taxon>Sar</taxon>
        <taxon>Stramenopiles</taxon>
        <taxon>Oomycota</taxon>
        <taxon>Saprolegniomycetes</taxon>
        <taxon>Saprolegniales</taxon>
        <taxon>Verrucalvaceae</taxon>
        <taxon>Aphanomyces</taxon>
    </lineage>
</organism>
<evidence type="ECO:0000256" key="1">
    <source>
        <dbReference type="SAM" id="MobiDB-lite"/>
    </source>
</evidence>
<comment type="caution">
    <text evidence="3">The sequence shown here is derived from an EMBL/GenBank/DDBJ whole genome shotgun (WGS) entry which is preliminary data.</text>
</comment>
<protein>
    <submittedName>
        <fullName evidence="3">Uncharacterized protein</fullName>
    </submittedName>
</protein>
<dbReference type="Proteomes" id="UP000266239">
    <property type="component" value="Unassembled WGS sequence"/>
</dbReference>
<dbReference type="VEuPathDB" id="FungiDB:H257_05117"/>
<evidence type="ECO:0000313" key="3">
    <source>
        <dbReference type="EMBL" id="RHY09963.1"/>
    </source>
</evidence>
<evidence type="ECO:0000313" key="11">
    <source>
        <dbReference type="Proteomes" id="UP000266196"/>
    </source>
</evidence>
<keyword evidence="2" id="KW-0732">Signal</keyword>
<feature type="compositionally biased region" description="Basic residues" evidence="1">
    <location>
        <begin position="61"/>
        <end position="103"/>
    </location>
</feature>